<dbReference type="AlphaFoldDB" id="A0A7C6AGW6"/>
<sequence>MKLPKGRPILENTRLEFINLDNVLTASKRERAHRISGYISIIYPETEELIFLKQGEPFNAARLSMKERTIIPIAEVIEKAKKATSGILSEYATDEVLLNMIITSITNQPIKAGIDLNRLQPKILIDKLKTTKFDGFIWIKAGIEESYIAFKQGELLGLYAAGTNEKIQDENIVSKYLTKPNITIAIFDRIEVGMPVQATPAQVEMFCKIIAAMMKNYSKPLGNTMVLKTVIMAKSTAQKEYPFISEFQIDADFNITAKLVIEPKVLARGIARWMDLIFESFSTILGKESENIAKKVLNDYRFALMSLNFFDYTKLKI</sequence>
<reference evidence="1" key="1">
    <citation type="journal article" date="2020" name="mSystems">
        <title>Genome- and Community-Level Interaction Insights into Carbon Utilization and Element Cycling Functions of Hydrothermarchaeota in Hydrothermal Sediment.</title>
        <authorList>
            <person name="Zhou Z."/>
            <person name="Liu Y."/>
            <person name="Xu W."/>
            <person name="Pan J."/>
            <person name="Luo Z.H."/>
            <person name="Li M."/>
        </authorList>
    </citation>
    <scope>NUCLEOTIDE SEQUENCE [LARGE SCALE GENOMIC DNA]</scope>
    <source>
        <strain evidence="1">SpSt-783</strain>
    </source>
</reference>
<evidence type="ECO:0000313" key="1">
    <source>
        <dbReference type="EMBL" id="HHS62850.1"/>
    </source>
</evidence>
<name>A0A7C6AGW6_UNCW3</name>
<protein>
    <submittedName>
        <fullName evidence="1">Uncharacterized protein</fullName>
    </submittedName>
</protein>
<gene>
    <name evidence="1" type="ORF">ENV70_04450</name>
</gene>
<organism evidence="1">
    <name type="scientific">candidate division WOR-3 bacterium</name>
    <dbReference type="NCBI Taxonomy" id="2052148"/>
    <lineage>
        <taxon>Bacteria</taxon>
        <taxon>Bacteria division WOR-3</taxon>
    </lineage>
</organism>
<dbReference type="EMBL" id="DTHJ01000089">
    <property type="protein sequence ID" value="HHS62850.1"/>
    <property type="molecule type" value="Genomic_DNA"/>
</dbReference>
<accession>A0A7C6AGW6</accession>
<comment type="caution">
    <text evidence="1">The sequence shown here is derived from an EMBL/GenBank/DDBJ whole genome shotgun (WGS) entry which is preliminary data.</text>
</comment>
<proteinExistence type="predicted"/>